<sequence>MSTYSAPSGRSSFASAGVSAHLRRMPMWRTWLLPFAALAIGSAACGSILGDFPDGRVSDNGSDAAVPPTADGASGPDGPPLPAGAPRGAICLVPNGGVVLDMAVDATAVFWLRGPPSGTEGYAVESCPKRGTKIQTIATLQGPPESLALSDKHVFWSVGEGPASARGVWRSDKRASSTPPTLFFDASDPGPITIANGAIYAGTHGGRVLIQALEGVGSGLWINLGNFKSIAASGENLYWSRGETSEVWTKPHGTAQSSAITGPFSLPPSFLAYDGRLYWAAPSPTGITIHAQGGDGGATAIVTQLGFVSFAVRSGGIYWTANDDATGSVRKCAADAPCANPEPLWRENVEVSRIALDDASVFFAAKRNEGTYIVRAAR</sequence>
<organism evidence="2 3">
    <name type="scientific">Pendulispora albinea</name>
    <dbReference type="NCBI Taxonomy" id="2741071"/>
    <lineage>
        <taxon>Bacteria</taxon>
        <taxon>Pseudomonadati</taxon>
        <taxon>Myxococcota</taxon>
        <taxon>Myxococcia</taxon>
        <taxon>Myxococcales</taxon>
        <taxon>Sorangiineae</taxon>
        <taxon>Pendulisporaceae</taxon>
        <taxon>Pendulispora</taxon>
    </lineage>
</organism>
<feature type="region of interest" description="Disordered" evidence="1">
    <location>
        <begin position="59"/>
        <end position="82"/>
    </location>
</feature>
<dbReference type="EMBL" id="CP089984">
    <property type="protein sequence ID" value="WXB20005.1"/>
    <property type="molecule type" value="Genomic_DNA"/>
</dbReference>
<proteinExistence type="predicted"/>
<dbReference type="Proteomes" id="UP001370348">
    <property type="component" value="Chromosome"/>
</dbReference>
<reference evidence="2 3" key="1">
    <citation type="submission" date="2021-12" db="EMBL/GenBank/DDBJ databases">
        <title>Discovery of the Pendulisporaceae a myxobacterial family with distinct sporulation behavior and unique specialized metabolism.</title>
        <authorList>
            <person name="Garcia R."/>
            <person name="Popoff A."/>
            <person name="Bader C.D."/>
            <person name="Loehr J."/>
            <person name="Walesch S."/>
            <person name="Walt C."/>
            <person name="Boldt J."/>
            <person name="Bunk B."/>
            <person name="Haeckl F.J.F.P.J."/>
            <person name="Gunesch A.P."/>
            <person name="Birkelbach J."/>
            <person name="Nuebel U."/>
            <person name="Pietschmann T."/>
            <person name="Bach T."/>
            <person name="Mueller R."/>
        </authorList>
    </citation>
    <scope>NUCLEOTIDE SEQUENCE [LARGE SCALE GENOMIC DNA]</scope>
    <source>
        <strain evidence="2 3">MSr11954</strain>
    </source>
</reference>
<gene>
    <name evidence="2" type="ORF">LZC94_22620</name>
</gene>
<dbReference type="RefSeq" id="WP_394829605.1">
    <property type="nucleotide sequence ID" value="NZ_CP089984.1"/>
</dbReference>
<name>A0ABZ2MBX7_9BACT</name>
<dbReference type="SUPFAM" id="SSF63825">
    <property type="entry name" value="YWTD domain"/>
    <property type="match status" value="1"/>
</dbReference>
<keyword evidence="3" id="KW-1185">Reference proteome</keyword>
<protein>
    <submittedName>
        <fullName evidence="2">Uncharacterized protein</fullName>
    </submittedName>
</protein>
<evidence type="ECO:0000313" key="3">
    <source>
        <dbReference type="Proteomes" id="UP001370348"/>
    </source>
</evidence>
<evidence type="ECO:0000313" key="2">
    <source>
        <dbReference type="EMBL" id="WXB20005.1"/>
    </source>
</evidence>
<evidence type="ECO:0000256" key="1">
    <source>
        <dbReference type="SAM" id="MobiDB-lite"/>
    </source>
</evidence>
<accession>A0ABZ2MBX7</accession>
<feature type="compositionally biased region" description="Low complexity" evidence="1">
    <location>
        <begin position="67"/>
        <end position="76"/>
    </location>
</feature>